<name>W2FSN4_PHYNI</name>
<feature type="non-terminal residue" evidence="2">
    <location>
        <position position="238"/>
    </location>
</feature>
<evidence type="ECO:0008006" key="3">
    <source>
        <dbReference type="Google" id="ProtNLM"/>
    </source>
</evidence>
<gene>
    <name evidence="2" type="ORF">L915_19307</name>
</gene>
<dbReference type="VEuPathDB" id="FungiDB:PPTG_22984"/>
<feature type="region of interest" description="Disordered" evidence="1">
    <location>
        <begin position="153"/>
        <end position="174"/>
    </location>
</feature>
<organism evidence="2">
    <name type="scientific">Phytophthora nicotianae</name>
    <name type="common">Potato buckeye rot agent</name>
    <name type="synonym">Phytophthora parasitica</name>
    <dbReference type="NCBI Taxonomy" id="4792"/>
    <lineage>
        <taxon>Eukaryota</taxon>
        <taxon>Sar</taxon>
        <taxon>Stramenopiles</taxon>
        <taxon>Oomycota</taxon>
        <taxon>Peronosporomycetes</taxon>
        <taxon>Peronosporales</taxon>
        <taxon>Peronosporaceae</taxon>
        <taxon>Phytophthora</taxon>
    </lineage>
</organism>
<reference evidence="2" key="1">
    <citation type="submission" date="2013-11" db="EMBL/GenBank/DDBJ databases">
        <title>The Genome Sequence of Phytophthora parasitica CJ02B3.</title>
        <authorList>
            <consortium name="The Broad Institute Genomics Platform"/>
            <person name="Russ C."/>
            <person name="Tyler B."/>
            <person name="Panabieres F."/>
            <person name="Shan W."/>
            <person name="Tripathy S."/>
            <person name="Grunwald N."/>
            <person name="Machado M."/>
            <person name="Johnson C.S."/>
            <person name="Arredondo F."/>
            <person name="Hong C."/>
            <person name="Coffey M."/>
            <person name="Young S.K."/>
            <person name="Zeng Q."/>
            <person name="Gargeya S."/>
            <person name="Fitzgerald M."/>
            <person name="Abouelleil A."/>
            <person name="Alvarado L."/>
            <person name="Chapman S.B."/>
            <person name="Gainer-Dewar J."/>
            <person name="Goldberg J."/>
            <person name="Griggs A."/>
            <person name="Gujja S."/>
            <person name="Hansen M."/>
            <person name="Howarth C."/>
            <person name="Imamovic A."/>
            <person name="Ireland A."/>
            <person name="Larimer J."/>
            <person name="McCowan C."/>
            <person name="Murphy C."/>
            <person name="Pearson M."/>
            <person name="Poon T.W."/>
            <person name="Priest M."/>
            <person name="Roberts A."/>
            <person name="Saif S."/>
            <person name="Shea T."/>
            <person name="Sykes S."/>
            <person name="Wortman J."/>
            <person name="Nusbaum C."/>
            <person name="Birren B."/>
        </authorList>
    </citation>
    <scope>NUCLEOTIDE SEQUENCE [LARGE SCALE GENOMIC DNA]</scope>
    <source>
        <strain evidence="2">CJ02B3</strain>
    </source>
</reference>
<feature type="compositionally biased region" description="Basic and acidic residues" evidence="1">
    <location>
        <begin position="54"/>
        <end position="72"/>
    </location>
</feature>
<proteinExistence type="predicted"/>
<accession>W2FSN4</accession>
<dbReference type="InterPro" id="IPR052579">
    <property type="entry name" value="Zinc_finger_SWIM"/>
</dbReference>
<dbReference type="PANTHER" id="PTHR31569">
    <property type="entry name" value="SWIM-TYPE DOMAIN-CONTAINING PROTEIN"/>
    <property type="match status" value="1"/>
</dbReference>
<sequence>MGPGVGGGHADAATARTDGRGTSPQRRGPGLSDTLRAGASTVPLEVEEQPDDYSMEHSIQRDDSDTAPRSQEDVYGCENPDSTDGIEEEDGEAGRHSISDVSYEEEELRNDVGLVAVEPLQVWHSSWESWQAYFALYCQRTMQVLPVKETMSRTERNKRLKRTKKGEDDSQMVPVSMDPYQRTYICTHGWKKRKSRSEGSRPRQHIRLTNCPFRFIVQWNLARGELQVKNGTYSHNHR</sequence>
<dbReference type="Proteomes" id="UP000053236">
    <property type="component" value="Unassembled WGS sequence"/>
</dbReference>
<dbReference type="EMBL" id="KI689198">
    <property type="protein sequence ID" value="ETK73798.1"/>
    <property type="molecule type" value="Genomic_DNA"/>
</dbReference>
<protein>
    <recommendedName>
        <fullName evidence="3">FAR1 domain-containing protein</fullName>
    </recommendedName>
</protein>
<feature type="region of interest" description="Disordered" evidence="1">
    <location>
        <begin position="1"/>
        <end position="102"/>
    </location>
</feature>
<dbReference type="PANTHER" id="PTHR31569:SF4">
    <property type="entry name" value="SWIM-TYPE DOMAIN-CONTAINING PROTEIN"/>
    <property type="match status" value="1"/>
</dbReference>
<evidence type="ECO:0000256" key="1">
    <source>
        <dbReference type="SAM" id="MobiDB-lite"/>
    </source>
</evidence>
<evidence type="ECO:0000313" key="2">
    <source>
        <dbReference type="EMBL" id="ETK73798.1"/>
    </source>
</evidence>
<dbReference type="AlphaFoldDB" id="W2FSN4"/>